<evidence type="ECO:0000313" key="7">
    <source>
        <dbReference type="EMBL" id="TDL79386.1"/>
    </source>
</evidence>
<reference evidence="7 8" key="1">
    <citation type="submission" date="2019-03" db="EMBL/GenBank/DDBJ databases">
        <title>Primorskyibacter sp. SS33 isolated from sediments.</title>
        <authorList>
            <person name="Xunke S."/>
        </authorList>
    </citation>
    <scope>NUCLEOTIDE SEQUENCE [LARGE SCALE GENOMIC DNA]</scope>
    <source>
        <strain evidence="7 8">SS33</strain>
    </source>
</reference>
<dbReference type="InterPro" id="IPR025202">
    <property type="entry name" value="PLD-like_dom"/>
</dbReference>
<dbReference type="OrthoDB" id="8828485at2"/>
<protein>
    <recommendedName>
        <fullName evidence="3">Phospholipase D</fullName>
    </recommendedName>
    <alternativeName>
        <fullName evidence="5">Choline phosphatase</fullName>
    </alternativeName>
</protein>
<dbReference type="Pfam" id="PF00614">
    <property type="entry name" value="PLDc"/>
    <property type="match status" value="1"/>
</dbReference>
<dbReference type="InterPro" id="IPR001736">
    <property type="entry name" value="PLipase_D/transphosphatidylase"/>
</dbReference>
<evidence type="ECO:0000256" key="2">
    <source>
        <dbReference type="ARBA" id="ARBA00004613"/>
    </source>
</evidence>
<organism evidence="7 8">
    <name type="scientific">Palleronia sediminis</name>
    <dbReference type="NCBI Taxonomy" id="2547833"/>
    <lineage>
        <taxon>Bacteria</taxon>
        <taxon>Pseudomonadati</taxon>
        <taxon>Pseudomonadota</taxon>
        <taxon>Alphaproteobacteria</taxon>
        <taxon>Rhodobacterales</taxon>
        <taxon>Roseobacteraceae</taxon>
        <taxon>Palleronia</taxon>
    </lineage>
</organism>
<evidence type="ECO:0000259" key="6">
    <source>
        <dbReference type="PROSITE" id="PS50035"/>
    </source>
</evidence>
<name>A0A4R6ADB2_9RHOB</name>
<dbReference type="AlphaFoldDB" id="A0A4R6ADB2"/>
<keyword evidence="8" id="KW-1185">Reference proteome</keyword>
<dbReference type="PANTHER" id="PTHR21248:SF12">
    <property type="entry name" value="CARDIOLIPIN SYNTHASE C"/>
    <property type="match status" value="1"/>
</dbReference>
<dbReference type="PANTHER" id="PTHR21248">
    <property type="entry name" value="CARDIOLIPIN SYNTHASE"/>
    <property type="match status" value="1"/>
</dbReference>
<comment type="subcellular location">
    <subcellularLocation>
        <location evidence="2">Secreted</location>
    </subcellularLocation>
</comment>
<feature type="domain" description="PLD phosphodiesterase" evidence="6">
    <location>
        <begin position="402"/>
        <end position="429"/>
    </location>
</feature>
<comment type="function">
    <text evidence="1">Could be a virulence factor.</text>
</comment>
<proteinExistence type="predicted"/>
<dbReference type="SMART" id="SM00155">
    <property type="entry name" value="PLDc"/>
    <property type="match status" value="2"/>
</dbReference>
<dbReference type="GO" id="GO:0032049">
    <property type="term" value="P:cardiolipin biosynthetic process"/>
    <property type="evidence" value="ECO:0007669"/>
    <property type="project" value="UniProtKB-ARBA"/>
</dbReference>
<evidence type="ECO:0000313" key="8">
    <source>
        <dbReference type="Proteomes" id="UP000295701"/>
    </source>
</evidence>
<sequence length="515" mass="56701">MTADSRNEVELLLTAAEAFPAFERAVLGAKSRVACGFRVFDPLTQLRSDEGREIGEDWFDLILHLLGRGVAVDILLTDFDAIVAPDMHLLTWSSLRKFAAITELSGPDAPFRVMPGLHPAQISPTMRTVLYPLVRSELSGVSDWLNGLPEDERAAVFRDMPGIHEWLKLEGGTVVCYNRAVPPLYPVTHHQKIAVIDGETLYVGGLDLNPRRYDTLNHRRPANETWHDVQAVVRGPAAQAAERHLDCLWSVLKGKADPQPPDTGFIATISAANEGKLLTVGPRPIAKQIFDETVARVGRARQTIYLETQFFRDTRLADAIAAAGRENDALEFVLILPAAPEVVAFEERDKIDARFGEHLQVICIDTVLSAFGERAAILSPAQRRTAPPETEGGPRAVFHQAPLVYVHAKLSIFDEDAVIVSSANLNGRSLHWDTEAGIVHEDSDFAAHVRKRAFAHWLPGLDMGEGPGLAGRMRAQAELDKTRQPENRAGFLLPYDLDAARSFGMPLPGVPQEMV</sequence>
<dbReference type="RefSeq" id="WP_133396977.1">
    <property type="nucleotide sequence ID" value="NZ_SNAA01000010.1"/>
</dbReference>
<evidence type="ECO:0000256" key="3">
    <source>
        <dbReference type="ARBA" id="ARBA00018392"/>
    </source>
</evidence>
<dbReference type="GO" id="GO:0030572">
    <property type="term" value="F:phosphatidyltransferase activity"/>
    <property type="evidence" value="ECO:0007669"/>
    <property type="project" value="UniProtKB-ARBA"/>
</dbReference>
<dbReference type="GO" id="GO:0005576">
    <property type="term" value="C:extracellular region"/>
    <property type="evidence" value="ECO:0007669"/>
    <property type="project" value="UniProtKB-SubCell"/>
</dbReference>
<accession>A0A4R6ADB2</accession>
<gene>
    <name evidence="7" type="ORF">E2L08_10195</name>
</gene>
<evidence type="ECO:0000256" key="5">
    <source>
        <dbReference type="ARBA" id="ARBA00029594"/>
    </source>
</evidence>
<evidence type="ECO:0000256" key="4">
    <source>
        <dbReference type="ARBA" id="ARBA00022525"/>
    </source>
</evidence>
<evidence type="ECO:0000256" key="1">
    <source>
        <dbReference type="ARBA" id="ARBA00003145"/>
    </source>
</evidence>
<dbReference type="SUPFAM" id="SSF56024">
    <property type="entry name" value="Phospholipase D/nuclease"/>
    <property type="match status" value="2"/>
</dbReference>
<comment type="caution">
    <text evidence="7">The sequence shown here is derived from an EMBL/GenBank/DDBJ whole genome shotgun (WGS) entry which is preliminary data.</text>
</comment>
<dbReference type="CDD" id="cd09105">
    <property type="entry name" value="PLDc_vPLD1_2_like_2"/>
    <property type="match status" value="1"/>
</dbReference>
<dbReference type="Pfam" id="PF13091">
    <property type="entry name" value="PLDc_2"/>
    <property type="match status" value="1"/>
</dbReference>
<dbReference type="Proteomes" id="UP000295701">
    <property type="component" value="Unassembled WGS sequence"/>
</dbReference>
<feature type="domain" description="PLD phosphodiesterase" evidence="6">
    <location>
        <begin position="185"/>
        <end position="212"/>
    </location>
</feature>
<dbReference type="EMBL" id="SNAA01000010">
    <property type="protein sequence ID" value="TDL79386.1"/>
    <property type="molecule type" value="Genomic_DNA"/>
</dbReference>
<dbReference type="Gene3D" id="3.30.870.10">
    <property type="entry name" value="Endonuclease Chain A"/>
    <property type="match status" value="2"/>
</dbReference>
<dbReference type="PROSITE" id="PS50035">
    <property type="entry name" value="PLD"/>
    <property type="match status" value="2"/>
</dbReference>
<keyword evidence="4" id="KW-0964">Secreted</keyword>